<evidence type="ECO:0000259" key="1">
    <source>
        <dbReference type="PROSITE" id="PS51502"/>
    </source>
</evidence>
<feature type="domain" description="Stress-response A/B barrel" evidence="1">
    <location>
        <begin position="2"/>
        <end position="97"/>
    </location>
</feature>
<dbReference type="EMBL" id="CAFABK010000010">
    <property type="protein sequence ID" value="CAB4824329.1"/>
    <property type="molecule type" value="Genomic_DNA"/>
</dbReference>
<dbReference type="AlphaFoldDB" id="A0A6J6ZV60"/>
<name>A0A6J6ZV60_9ZZZZ</name>
<dbReference type="InterPro" id="IPR011008">
    <property type="entry name" value="Dimeric_a/b-barrel"/>
</dbReference>
<reference evidence="2" key="1">
    <citation type="submission" date="2020-05" db="EMBL/GenBank/DDBJ databases">
        <authorList>
            <person name="Chiriac C."/>
            <person name="Salcher M."/>
            <person name="Ghai R."/>
            <person name="Kavagutti S V."/>
        </authorList>
    </citation>
    <scope>NUCLEOTIDE SEQUENCE</scope>
</reference>
<dbReference type="SMART" id="SM00886">
    <property type="entry name" value="Dabb"/>
    <property type="match status" value="1"/>
</dbReference>
<organism evidence="2">
    <name type="scientific">freshwater metagenome</name>
    <dbReference type="NCBI Taxonomy" id="449393"/>
    <lineage>
        <taxon>unclassified sequences</taxon>
        <taxon>metagenomes</taxon>
        <taxon>ecological metagenomes</taxon>
    </lineage>
</organism>
<dbReference type="PROSITE" id="PS51502">
    <property type="entry name" value="S_R_A_B_BARREL"/>
    <property type="match status" value="1"/>
</dbReference>
<proteinExistence type="predicted"/>
<dbReference type="Pfam" id="PF07876">
    <property type="entry name" value="Dabb"/>
    <property type="match status" value="1"/>
</dbReference>
<dbReference type="InterPro" id="IPR013097">
    <property type="entry name" value="Dabb"/>
</dbReference>
<dbReference type="SUPFAM" id="SSF54909">
    <property type="entry name" value="Dimeric alpha+beta barrel"/>
    <property type="match status" value="1"/>
</dbReference>
<accession>A0A6J6ZV60</accession>
<dbReference type="PANTHER" id="PTHR37832:SF1">
    <property type="entry name" value="STRESS-RESPONSE A_B BARREL DOMAIN-CONTAINING PROTEIN"/>
    <property type="match status" value="1"/>
</dbReference>
<protein>
    <submittedName>
        <fullName evidence="2">Unannotated protein</fullName>
    </submittedName>
</protein>
<dbReference type="Gene3D" id="3.30.70.100">
    <property type="match status" value="1"/>
</dbReference>
<dbReference type="PANTHER" id="PTHR37832">
    <property type="entry name" value="BLL2683 PROTEIN"/>
    <property type="match status" value="1"/>
</dbReference>
<sequence length="111" mass="12163">MIRHIVSFRMRSTDSTQKSIDIASMRAALVALSGVIPDVTQIEVHSDLNMVPGHWDAVLISEHPSNTSLEAYQAHPAHREAVTLINSLVEDRAVVDFEVQDSGGLDRDATT</sequence>
<evidence type="ECO:0000313" key="2">
    <source>
        <dbReference type="EMBL" id="CAB4824329.1"/>
    </source>
</evidence>
<gene>
    <name evidence="2" type="ORF">UFOPK3204_00375</name>
</gene>